<evidence type="ECO:0000313" key="4">
    <source>
        <dbReference type="Proteomes" id="UP000092713"/>
    </source>
</evidence>
<accession>A0A1A7BZI8</accession>
<dbReference type="InterPro" id="IPR010279">
    <property type="entry name" value="YqjD/ElaB"/>
</dbReference>
<keyword evidence="4" id="KW-1185">Reference proteome</keyword>
<dbReference type="InterPro" id="IPR043605">
    <property type="entry name" value="DUF883_C"/>
</dbReference>
<feature type="transmembrane region" description="Helical" evidence="1">
    <location>
        <begin position="96"/>
        <end position="114"/>
    </location>
</feature>
<dbReference type="STRING" id="1747903.ASR47_1008147"/>
<dbReference type="Pfam" id="PF19029">
    <property type="entry name" value="DUF883_C"/>
    <property type="match status" value="1"/>
</dbReference>
<keyword evidence="1" id="KW-0812">Transmembrane</keyword>
<dbReference type="Proteomes" id="UP000092713">
    <property type="component" value="Unassembled WGS sequence"/>
</dbReference>
<keyword evidence="1" id="KW-0472">Membrane</keyword>
<evidence type="ECO:0000313" key="3">
    <source>
        <dbReference type="EMBL" id="OBV39086.1"/>
    </source>
</evidence>
<keyword evidence="1" id="KW-1133">Transmembrane helix</keyword>
<sequence length="118" mass="12622">MSSIQTGKSSSDNVIAEAGQARDKVIGDIKGVINEAEGWLDNAGGQTGENIRAVKEKFFSTLDTAKKDLIKLEEDLVDRTKKAAKVTDEYVQDNPWKAVGAGAVVGVLFGLLLASSRR</sequence>
<feature type="domain" description="DUF883" evidence="2">
    <location>
        <begin position="87"/>
        <end position="118"/>
    </location>
</feature>
<dbReference type="OrthoDB" id="9181874at2"/>
<proteinExistence type="predicted"/>
<evidence type="ECO:0000256" key="1">
    <source>
        <dbReference type="SAM" id="Phobius"/>
    </source>
</evidence>
<name>A0A1A7BZI8_9BURK</name>
<dbReference type="RefSeq" id="WP_065308306.1">
    <property type="nucleotide sequence ID" value="NZ_LOCQ01000055.1"/>
</dbReference>
<dbReference type="GO" id="GO:0043022">
    <property type="term" value="F:ribosome binding"/>
    <property type="evidence" value="ECO:0007669"/>
    <property type="project" value="InterPro"/>
</dbReference>
<dbReference type="PATRIC" id="fig|1747903.4.peg.2655"/>
<comment type="caution">
    <text evidence="3">The sequence shown here is derived from an EMBL/GenBank/DDBJ whole genome shotgun (WGS) entry which is preliminary data.</text>
</comment>
<organism evidence="3 4">
    <name type="scientific">Janthinobacterium psychrotolerans</name>
    <dbReference type="NCBI Taxonomy" id="1747903"/>
    <lineage>
        <taxon>Bacteria</taxon>
        <taxon>Pseudomonadati</taxon>
        <taxon>Pseudomonadota</taxon>
        <taxon>Betaproteobacteria</taxon>
        <taxon>Burkholderiales</taxon>
        <taxon>Oxalobacteraceae</taxon>
        <taxon>Janthinobacterium</taxon>
    </lineage>
</organism>
<gene>
    <name evidence="3" type="ORF">ASR47_1008147</name>
</gene>
<dbReference type="AlphaFoldDB" id="A0A1A7BZI8"/>
<dbReference type="EMBL" id="LOCQ01000055">
    <property type="protein sequence ID" value="OBV39086.1"/>
    <property type="molecule type" value="Genomic_DNA"/>
</dbReference>
<evidence type="ECO:0000259" key="2">
    <source>
        <dbReference type="Pfam" id="PF19029"/>
    </source>
</evidence>
<dbReference type="PANTHER" id="PTHR35893">
    <property type="entry name" value="INNER MEMBRANE PROTEIN-RELATED"/>
    <property type="match status" value="1"/>
</dbReference>
<protein>
    <submittedName>
        <fullName evidence="3">Membrane-anchored ribosome-binding protein, ElaB/YqjD/DUF883 family</fullName>
    </submittedName>
</protein>
<reference evidence="3 4" key="1">
    <citation type="submission" date="2016-04" db="EMBL/GenBank/DDBJ databases">
        <title>Draft genome sequence of Janthinobacterium psychrotolerans sp. nov., isolated from freshwater sediments in Denmark.</title>
        <authorList>
            <person name="Gong X."/>
            <person name="Skrivergaard S."/>
            <person name="Korsgaard B.S."/>
            <person name="Schreiber L."/>
            <person name="Marshall I.P."/>
            <person name="Finster K."/>
            <person name="Schramm A."/>
        </authorList>
    </citation>
    <scope>NUCLEOTIDE SEQUENCE [LARGE SCALE GENOMIC DNA]</scope>
    <source>
        <strain evidence="3 4">S3-2</strain>
    </source>
</reference>
<dbReference type="PANTHER" id="PTHR35893:SF3">
    <property type="entry name" value="INNER MEMBRANE PROTEIN"/>
    <property type="match status" value="1"/>
</dbReference>